<feature type="transmembrane region" description="Helical" evidence="1">
    <location>
        <begin position="62"/>
        <end position="80"/>
    </location>
</feature>
<comment type="caution">
    <text evidence="2">The sequence shown here is derived from an EMBL/GenBank/DDBJ whole genome shotgun (WGS) entry which is preliminary data.</text>
</comment>
<organism evidence="2 3">
    <name type="scientific">Limnobacter litoralis</name>
    <dbReference type="NCBI Taxonomy" id="481366"/>
    <lineage>
        <taxon>Bacteria</taxon>
        <taxon>Pseudomonadati</taxon>
        <taxon>Pseudomonadota</taxon>
        <taxon>Betaproteobacteria</taxon>
        <taxon>Burkholderiales</taxon>
        <taxon>Burkholderiaceae</taxon>
        <taxon>Limnobacter</taxon>
    </lineage>
</organism>
<gene>
    <name evidence="2" type="ORF">GCM10007875_26290</name>
</gene>
<feature type="transmembrane region" description="Helical" evidence="1">
    <location>
        <begin position="183"/>
        <end position="205"/>
    </location>
</feature>
<proteinExistence type="predicted"/>
<keyword evidence="1" id="KW-1133">Transmembrane helix</keyword>
<protein>
    <recommendedName>
        <fullName evidence="4">DUF1109 domain-containing protein</fullName>
    </recommendedName>
</protein>
<sequence length="211" mass="21739">MKTDDLMNMLANNAGPAPKALALKSLSPALLLGPLLAATIAISVLGLIPLQMFSEIAVWAKLSYATTLALLGGICMVRLGKPGVKIGLPPRLLPALAVLVALIGAGNYLNTPANEVHKALFGGSYLVCPWAILTVSAPALALALWAARQLAPTRPMLSGAACGLMAGGLGAMGYSLACVETSLTFISIWYTAGILLCTGLGALLGSRFLRW</sequence>
<reference evidence="3" key="1">
    <citation type="journal article" date="2019" name="Int. J. Syst. Evol. Microbiol.">
        <title>The Global Catalogue of Microorganisms (GCM) 10K type strain sequencing project: providing services to taxonomists for standard genome sequencing and annotation.</title>
        <authorList>
            <consortium name="The Broad Institute Genomics Platform"/>
            <consortium name="The Broad Institute Genome Sequencing Center for Infectious Disease"/>
            <person name="Wu L."/>
            <person name="Ma J."/>
        </authorList>
    </citation>
    <scope>NUCLEOTIDE SEQUENCE [LARGE SCALE GENOMIC DNA]</scope>
    <source>
        <strain evidence="3">NBRC 105857</strain>
    </source>
</reference>
<accession>A0ABQ5YXA0</accession>
<keyword evidence="3" id="KW-1185">Reference proteome</keyword>
<evidence type="ECO:0000256" key="1">
    <source>
        <dbReference type="SAM" id="Phobius"/>
    </source>
</evidence>
<feature type="transmembrane region" description="Helical" evidence="1">
    <location>
        <begin position="157"/>
        <end position="177"/>
    </location>
</feature>
<evidence type="ECO:0000313" key="2">
    <source>
        <dbReference type="EMBL" id="GLR27538.1"/>
    </source>
</evidence>
<evidence type="ECO:0000313" key="3">
    <source>
        <dbReference type="Proteomes" id="UP001156664"/>
    </source>
</evidence>
<keyword evidence="1" id="KW-0472">Membrane</keyword>
<dbReference type="RefSeq" id="WP_284282365.1">
    <property type="nucleotide sequence ID" value="NZ_BSOJ01000032.1"/>
</dbReference>
<evidence type="ECO:0008006" key="4">
    <source>
        <dbReference type="Google" id="ProtNLM"/>
    </source>
</evidence>
<dbReference type="InterPro" id="IPR009495">
    <property type="entry name" value="NrsF"/>
</dbReference>
<name>A0ABQ5YXA0_9BURK</name>
<feature type="transmembrane region" description="Helical" evidence="1">
    <location>
        <begin position="122"/>
        <end position="145"/>
    </location>
</feature>
<feature type="transmembrane region" description="Helical" evidence="1">
    <location>
        <begin position="92"/>
        <end position="110"/>
    </location>
</feature>
<keyword evidence="1" id="KW-0812">Transmembrane</keyword>
<dbReference type="Proteomes" id="UP001156664">
    <property type="component" value="Unassembled WGS sequence"/>
</dbReference>
<dbReference type="EMBL" id="BSOJ01000032">
    <property type="protein sequence ID" value="GLR27538.1"/>
    <property type="molecule type" value="Genomic_DNA"/>
</dbReference>
<feature type="transmembrane region" description="Helical" evidence="1">
    <location>
        <begin position="29"/>
        <end position="50"/>
    </location>
</feature>
<dbReference type="Pfam" id="PF06532">
    <property type="entry name" value="NrsF"/>
    <property type="match status" value="1"/>
</dbReference>